<name>A0A1H6VK10_9FIRM</name>
<keyword evidence="2" id="KW-0813">Transport</keyword>
<evidence type="ECO:0000256" key="1">
    <source>
        <dbReference type="ARBA" id="ARBA00005941"/>
    </source>
</evidence>
<dbReference type="InterPro" id="IPR036073">
    <property type="entry name" value="Desulfoferrodoxin_Fe-bd_dom_sf"/>
</dbReference>
<evidence type="ECO:0000256" key="2">
    <source>
        <dbReference type="ARBA" id="ARBA00022448"/>
    </source>
</evidence>
<evidence type="ECO:0000259" key="6">
    <source>
        <dbReference type="Pfam" id="PF01880"/>
    </source>
</evidence>
<dbReference type="EMBL" id="FNYK01000049">
    <property type="protein sequence ID" value="SEJ04941.1"/>
    <property type="molecule type" value="Genomic_DNA"/>
</dbReference>
<evidence type="ECO:0000256" key="5">
    <source>
        <dbReference type="ARBA" id="ARBA00023004"/>
    </source>
</evidence>
<dbReference type="Gene3D" id="2.60.40.730">
    <property type="entry name" value="SOR catalytic domain"/>
    <property type="match status" value="1"/>
</dbReference>
<keyword evidence="3" id="KW-0479">Metal-binding</keyword>
<reference evidence="8" key="1">
    <citation type="submission" date="2016-10" db="EMBL/GenBank/DDBJ databases">
        <authorList>
            <person name="Varghese N."/>
        </authorList>
    </citation>
    <scope>NUCLEOTIDE SEQUENCE [LARGE SCALE GENOMIC DNA]</scope>
    <source>
        <strain evidence="8">DSM 20406</strain>
    </source>
</reference>
<dbReference type="InterPro" id="IPR002742">
    <property type="entry name" value="Desulfoferrodoxin_Fe-bd_dom"/>
</dbReference>
<dbReference type="SUPFAM" id="SSF57802">
    <property type="entry name" value="Rubredoxin-like"/>
    <property type="match status" value="1"/>
</dbReference>
<proteinExistence type="inferred from homology"/>
<dbReference type="SUPFAM" id="SSF49367">
    <property type="entry name" value="Superoxide reductase-like"/>
    <property type="match status" value="1"/>
</dbReference>
<evidence type="ECO:0000313" key="8">
    <source>
        <dbReference type="Proteomes" id="UP000183028"/>
    </source>
</evidence>
<protein>
    <submittedName>
        <fullName evidence="7">Superoxide reductase</fullName>
    </submittedName>
</protein>
<dbReference type="OrthoDB" id="9814936at2"/>
<dbReference type="GO" id="GO:0005506">
    <property type="term" value="F:iron ion binding"/>
    <property type="evidence" value="ECO:0007669"/>
    <property type="project" value="InterPro"/>
</dbReference>
<gene>
    <name evidence="7" type="ORF">SAMN04487834_10499</name>
</gene>
<dbReference type="Pfam" id="PF01880">
    <property type="entry name" value="Desulfoferrodox"/>
    <property type="match status" value="1"/>
</dbReference>
<evidence type="ECO:0000256" key="4">
    <source>
        <dbReference type="ARBA" id="ARBA00022982"/>
    </source>
</evidence>
<evidence type="ECO:0000256" key="3">
    <source>
        <dbReference type="ARBA" id="ARBA00022723"/>
    </source>
</evidence>
<dbReference type="Proteomes" id="UP000183028">
    <property type="component" value="Unassembled WGS sequence"/>
</dbReference>
<accession>A0A1H6VK10</accession>
<dbReference type="GO" id="GO:0016491">
    <property type="term" value="F:oxidoreductase activity"/>
    <property type="evidence" value="ECO:0007669"/>
    <property type="project" value="InterPro"/>
</dbReference>
<comment type="similarity">
    <text evidence="1">Belongs to the desulfoferrodoxin family.</text>
</comment>
<dbReference type="STRING" id="322505.SAMN04487836_13311"/>
<dbReference type="NCBIfam" id="TIGR00332">
    <property type="entry name" value="neela_ferrous"/>
    <property type="match status" value="1"/>
</dbReference>
<keyword evidence="4" id="KW-0249">Electron transport</keyword>
<evidence type="ECO:0000313" key="7">
    <source>
        <dbReference type="EMBL" id="SEJ04941.1"/>
    </source>
</evidence>
<dbReference type="RefSeq" id="WP_033162332.1">
    <property type="nucleotide sequence ID" value="NZ_CACVTN010000021.1"/>
</dbReference>
<dbReference type="PANTHER" id="PTHR36541">
    <property type="entry name" value="SUPEROXIDE REDUCTASE-RELATED"/>
    <property type="match status" value="1"/>
</dbReference>
<dbReference type="InterPro" id="IPR051233">
    <property type="entry name" value="Desulfoferrodoxin_SOR"/>
</dbReference>
<dbReference type="eggNOG" id="COG2033">
    <property type="taxonomic scope" value="Bacteria"/>
</dbReference>
<organism evidence="7 8">
    <name type="scientific">Sharpea azabuensis</name>
    <dbReference type="NCBI Taxonomy" id="322505"/>
    <lineage>
        <taxon>Bacteria</taxon>
        <taxon>Bacillati</taxon>
        <taxon>Bacillota</taxon>
        <taxon>Erysipelotrichia</taxon>
        <taxon>Erysipelotrichales</taxon>
        <taxon>Coprobacillaceae</taxon>
        <taxon>Sharpea</taxon>
    </lineage>
</organism>
<keyword evidence="5" id="KW-0408">Iron</keyword>
<keyword evidence="8" id="KW-1185">Reference proteome</keyword>
<dbReference type="PANTHER" id="PTHR36541:SF1">
    <property type="entry name" value="SUPEROXIDE REDUCTASE-RELATED"/>
    <property type="match status" value="1"/>
</dbReference>
<dbReference type="AlphaFoldDB" id="A0A1H6VK10"/>
<sequence>MKFLRCNHCGNIVTYIDEKTCIPSCCGEQMEVLAPNTTDAANEKHVPVCNVEGNVVNVVVGSVEHPMLEEHSIQWIAVETNKGAQIKYLKPGEKPAAQFVLAEGEEVVHVYEYCNLHGLWMA</sequence>
<dbReference type="GeneID" id="54119732"/>
<feature type="domain" description="Desulfoferrodoxin ferrous iron-binding" evidence="6">
    <location>
        <begin position="38"/>
        <end position="121"/>
    </location>
</feature>